<evidence type="ECO:0000259" key="2">
    <source>
        <dbReference type="PROSITE" id="PS50914"/>
    </source>
</evidence>
<organism evidence="3 4">
    <name type="scientific">Micromonospora wenchangensis</name>
    <dbReference type="NCBI Taxonomy" id="1185415"/>
    <lineage>
        <taxon>Bacteria</taxon>
        <taxon>Bacillati</taxon>
        <taxon>Actinomycetota</taxon>
        <taxon>Actinomycetes</taxon>
        <taxon>Micromonosporales</taxon>
        <taxon>Micromonosporaceae</taxon>
        <taxon>Micromonospora</taxon>
    </lineage>
</organism>
<dbReference type="EMBL" id="MZMV01000018">
    <property type="protein sequence ID" value="OWV07991.1"/>
    <property type="molecule type" value="Genomic_DNA"/>
</dbReference>
<dbReference type="Gene3D" id="3.30.1340.30">
    <property type="match status" value="1"/>
</dbReference>
<dbReference type="OrthoDB" id="3403070at2"/>
<name>A0A246RMD2_9ACTN</name>
<dbReference type="PROSITE" id="PS50914">
    <property type="entry name" value="BON"/>
    <property type="match status" value="1"/>
</dbReference>
<dbReference type="Pfam" id="PF04972">
    <property type="entry name" value="BON"/>
    <property type="match status" value="1"/>
</dbReference>
<feature type="domain" description="BON" evidence="2">
    <location>
        <begin position="25"/>
        <end position="93"/>
    </location>
</feature>
<evidence type="ECO:0000313" key="3">
    <source>
        <dbReference type="EMBL" id="OWV07991.1"/>
    </source>
</evidence>
<proteinExistence type="predicted"/>
<protein>
    <submittedName>
        <fullName evidence="3">Transporter</fullName>
    </submittedName>
</protein>
<keyword evidence="4" id="KW-1185">Reference proteome</keyword>
<dbReference type="Proteomes" id="UP000197174">
    <property type="component" value="Unassembled WGS sequence"/>
</dbReference>
<comment type="caution">
    <text evidence="3">The sequence shown here is derived from an EMBL/GenBank/DDBJ whole genome shotgun (WGS) entry which is preliminary data.</text>
</comment>
<accession>A0A246RMD2</accession>
<reference evidence="3 4" key="1">
    <citation type="submission" date="2017-03" db="EMBL/GenBank/DDBJ databases">
        <title>Whole genome sequence of Micromonospora wenchangensis, isolated from mangrove soil.</title>
        <authorList>
            <person name="Yang H."/>
        </authorList>
    </citation>
    <scope>NUCLEOTIDE SEQUENCE [LARGE SCALE GENOMIC DNA]</scope>
    <source>
        <strain evidence="3 4">CCTCC AA 2012002</strain>
    </source>
</reference>
<evidence type="ECO:0000313" key="4">
    <source>
        <dbReference type="Proteomes" id="UP000197174"/>
    </source>
</evidence>
<dbReference type="AlphaFoldDB" id="A0A246RMD2"/>
<gene>
    <name evidence="3" type="ORF">B5D80_13150</name>
</gene>
<dbReference type="InterPro" id="IPR007055">
    <property type="entry name" value="BON_dom"/>
</dbReference>
<dbReference type="RefSeq" id="WP_088644132.1">
    <property type="nucleotide sequence ID" value="NZ_CBDRBW010000010.1"/>
</dbReference>
<sequence length="95" mass="10205">MVMPWPLPDDSWFRPEPDPPGPPGEDVRLAAEVAYRIVGGVGLRARRITVTVQNRVAILGGVAPDVDARQLAGQVAWQVPGVVDVCNAVRLAAKR</sequence>
<feature type="region of interest" description="Disordered" evidence="1">
    <location>
        <begin position="1"/>
        <end position="24"/>
    </location>
</feature>
<evidence type="ECO:0000256" key="1">
    <source>
        <dbReference type="SAM" id="MobiDB-lite"/>
    </source>
</evidence>